<dbReference type="Gene3D" id="1.25.40.10">
    <property type="entry name" value="Tetratricopeptide repeat domain"/>
    <property type="match status" value="2"/>
</dbReference>
<dbReference type="PANTHER" id="PTHR12558">
    <property type="entry name" value="CELL DIVISION CYCLE 16,23,27"/>
    <property type="match status" value="1"/>
</dbReference>
<dbReference type="SMART" id="SM00028">
    <property type="entry name" value="TPR"/>
    <property type="match status" value="5"/>
</dbReference>
<comment type="caution">
    <text evidence="3">The sequence shown here is derived from an EMBL/GenBank/DDBJ whole genome shotgun (WGS) entry which is preliminary data.</text>
</comment>
<dbReference type="PROSITE" id="PS50293">
    <property type="entry name" value="TPR_REGION"/>
    <property type="match status" value="1"/>
</dbReference>
<feature type="repeat" description="TPR" evidence="1">
    <location>
        <begin position="113"/>
        <end position="146"/>
    </location>
</feature>
<organism evidence="3 4">
    <name type="scientific">Phormidium tenue NIES-30</name>
    <dbReference type="NCBI Taxonomy" id="549789"/>
    <lineage>
        <taxon>Bacteria</taxon>
        <taxon>Bacillati</taxon>
        <taxon>Cyanobacteriota</taxon>
        <taxon>Cyanophyceae</taxon>
        <taxon>Oscillatoriophycideae</taxon>
        <taxon>Oscillatoriales</taxon>
        <taxon>Oscillatoriaceae</taxon>
        <taxon>Phormidium</taxon>
    </lineage>
</organism>
<feature type="repeat" description="TPR" evidence="1">
    <location>
        <begin position="147"/>
        <end position="180"/>
    </location>
</feature>
<sequence length="295" mass="32058">MPVLKRSLLPLLTLCGLLGAALPAQSQALTPYVLPLDYDLMTEQGLFLANEAQQLAEFQQFGRALALAQLAAQLAPNDGQVLALLGGLYLQNSEVDKALPLLEKARTLLPDNARVLFALGSAYLQQDNPQLASSFLEQGLQIEPNNPSALFDLGNTYFKLGQYPQAIARFEQSVAAEPDFWPSVNNIGLVLYEQGEAQRAVEYWRSSLELAANEPEPKLAIAAALHAQENCGVAVVRASSAACQEALRLGTEALEQDSRYADVEFLKTNLWGDRLIASTSAFFEVPDIKALIAEL</sequence>
<dbReference type="InterPro" id="IPR011990">
    <property type="entry name" value="TPR-like_helical_dom_sf"/>
</dbReference>
<dbReference type="STRING" id="549789.NIES30_15720"/>
<feature type="signal peptide" evidence="2">
    <location>
        <begin position="1"/>
        <end position="26"/>
    </location>
</feature>
<protein>
    <submittedName>
        <fullName evidence="3">Cytochrome c biogenesis factor</fullName>
    </submittedName>
</protein>
<dbReference type="Proteomes" id="UP000185557">
    <property type="component" value="Unassembled WGS sequence"/>
</dbReference>
<dbReference type="SUPFAM" id="SSF48452">
    <property type="entry name" value="TPR-like"/>
    <property type="match status" value="1"/>
</dbReference>
<dbReference type="AlphaFoldDB" id="A0A1U7J311"/>
<evidence type="ECO:0000256" key="2">
    <source>
        <dbReference type="SAM" id="SignalP"/>
    </source>
</evidence>
<proteinExistence type="predicted"/>
<name>A0A1U7J311_9CYAN</name>
<evidence type="ECO:0000313" key="4">
    <source>
        <dbReference type="Proteomes" id="UP000185557"/>
    </source>
</evidence>
<feature type="repeat" description="TPR" evidence="1">
    <location>
        <begin position="79"/>
        <end position="112"/>
    </location>
</feature>
<dbReference type="InterPro" id="IPR019734">
    <property type="entry name" value="TPR_rpt"/>
</dbReference>
<dbReference type="EMBL" id="MRCG01000012">
    <property type="protein sequence ID" value="OKH46551.1"/>
    <property type="molecule type" value="Genomic_DNA"/>
</dbReference>
<evidence type="ECO:0000313" key="3">
    <source>
        <dbReference type="EMBL" id="OKH46551.1"/>
    </source>
</evidence>
<evidence type="ECO:0000256" key="1">
    <source>
        <dbReference type="PROSITE-ProRule" id="PRU00339"/>
    </source>
</evidence>
<keyword evidence="4" id="KW-1185">Reference proteome</keyword>
<dbReference type="Pfam" id="PF13374">
    <property type="entry name" value="TPR_10"/>
    <property type="match status" value="1"/>
</dbReference>
<reference evidence="3 4" key="1">
    <citation type="submission" date="2016-11" db="EMBL/GenBank/DDBJ databases">
        <title>Draft Genome Sequences of Nine Cyanobacterial Strains from Diverse Habitats.</title>
        <authorList>
            <person name="Zhu T."/>
            <person name="Hou S."/>
            <person name="Lu X."/>
            <person name="Hess W.R."/>
        </authorList>
    </citation>
    <scope>NUCLEOTIDE SEQUENCE [LARGE SCALE GENOMIC DNA]</scope>
    <source>
        <strain evidence="3 4">NIES-30</strain>
    </source>
</reference>
<gene>
    <name evidence="3" type="ORF">NIES30_15720</name>
</gene>
<dbReference type="PROSITE" id="PS50005">
    <property type="entry name" value="TPR"/>
    <property type="match status" value="3"/>
</dbReference>
<dbReference type="PANTHER" id="PTHR12558:SF13">
    <property type="entry name" value="CELL DIVISION CYCLE PROTEIN 27 HOMOLOG"/>
    <property type="match status" value="1"/>
</dbReference>
<keyword evidence="1" id="KW-0802">TPR repeat</keyword>
<feature type="chain" id="PRO_5012346406" evidence="2">
    <location>
        <begin position="27"/>
        <end position="295"/>
    </location>
</feature>
<dbReference type="Pfam" id="PF14559">
    <property type="entry name" value="TPR_19"/>
    <property type="match status" value="1"/>
</dbReference>
<keyword evidence="2" id="KW-0732">Signal</keyword>
<accession>A0A1U7J311</accession>